<reference evidence="2" key="1">
    <citation type="journal article" date="2019" name="Int. J. Syst. Evol. Microbiol.">
        <title>The Global Catalogue of Microorganisms (GCM) 10K type strain sequencing project: providing services to taxonomists for standard genome sequencing and annotation.</title>
        <authorList>
            <consortium name="The Broad Institute Genomics Platform"/>
            <consortium name="The Broad Institute Genome Sequencing Center for Infectious Disease"/>
            <person name="Wu L."/>
            <person name="Ma J."/>
        </authorList>
    </citation>
    <scope>NUCLEOTIDE SEQUENCE [LARGE SCALE GENOMIC DNA]</scope>
    <source>
        <strain evidence="2">KCTC 22232</strain>
    </source>
</reference>
<protein>
    <submittedName>
        <fullName evidence="1">Uncharacterized protein</fullName>
    </submittedName>
</protein>
<gene>
    <name evidence="1" type="ORF">GCM10008098_03110</name>
</gene>
<dbReference type="Proteomes" id="UP000621898">
    <property type="component" value="Unassembled WGS sequence"/>
</dbReference>
<dbReference type="EMBL" id="BMXT01000001">
    <property type="protein sequence ID" value="GGY15490.1"/>
    <property type="molecule type" value="Genomic_DNA"/>
</dbReference>
<accession>A0ABQ2ZI32</accession>
<organism evidence="1 2">
    <name type="scientific">Rhodanobacter panaciterrae</name>
    <dbReference type="NCBI Taxonomy" id="490572"/>
    <lineage>
        <taxon>Bacteria</taxon>
        <taxon>Pseudomonadati</taxon>
        <taxon>Pseudomonadota</taxon>
        <taxon>Gammaproteobacteria</taxon>
        <taxon>Lysobacterales</taxon>
        <taxon>Rhodanobacteraceae</taxon>
        <taxon>Rhodanobacter</taxon>
    </lineage>
</organism>
<evidence type="ECO:0000313" key="2">
    <source>
        <dbReference type="Proteomes" id="UP000621898"/>
    </source>
</evidence>
<sequence length="582" mass="61158">MLAACGHKDKDAPLAFVPADTPYVMANLEIMDDSTRQALLAQADAQLPSNLAQLDAAADRLAAKDPDGARLLRALRAEFNGKTVETFAQGAGLNLKGHSALYGLGLAPVLRFELNDPQAFEGFISRLETAYGKKLDLANVDKQNYRKYAFAASGTEMILAMVGKQAVAALLPADASPALLRQALGLDRPQKNMQDDGRLTTLAKAKGYRPWLVGELDLTRALPLAVSGKDPLIGAILKARAEAESAKTGEPVANQLQTSPSCATDAARIAARIPTLSFGYTQLDARHQNVRFDVALADDISKAFSGLKVELPGLGSAGTAPFDVSLALPVAQMRTFWSAQADAVAAKPFTCPSLIDLNDSFAKLGPAMQKAAIPPFGDMLGLRIALDSLVPGQDAALPTFSGRLVLGTNNPAGLLAMGQMMVPALAELKLVHDGKPLPLPKDMISMLGQPAWLAMSDTALALGVGAGEDGKLGDTLKNAAGDAGQMTRMHLTGAMYLNWLQMMEQKADSLAAATATISKSDEPSIEGGVSNDDSSAQAAANAARSKAQFAAMKSQAERVDSIDAEMHVDDNGMVINSQTVLK</sequence>
<evidence type="ECO:0000313" key="1">
    <source>
        <dbReference type="EMBL" id="GGY15490.1"/>
    </source>
</evidence>
<name>A0ABQ2ZI32_9GAMM</name>
<keyword evidence="2" id="KW-1185">Reference proteome</keyword>
<proteinExistence type="predicted"/>
<comment type="caution">
    <text evidence="1">The sequence shown here is derived from an EMBL/GenBank/DDBJ whole genome shotgun (WGS) entry which is preliminary data.</text>
</comment>